<feature type="compositionally biased region" description="Polar residues" evidence="5">
    <location>
        <begin position="59"/>
        <end position="68"/>
    </location>
</feature>
<dbReference type="Proteomes" id="UP000807353">
    <property type="component" value="Unassembled WGS sequence"/>
</dbReference>
<keyword evidence="3 6" id="KW-1133">Transmembrane helix</keyword>
<comment type="caution">
    <text evidence="7">The sequence shown here is derived from an EMBL/GenBank/DDBJ whole genome shotgun (WGS) entry which is preliminary data.</text>
</comment>
<sequence length="509" mass="55138">MASPQILSTVVDLAGQNCHKVATKDAWWDPTTEVLGPSGTYIGQSLPPSRSESDGGALSTLQDCSPQTEDPEYKLPDRISLFLVIAGNAMSQISFFIIVSSANAYAEHLGGSSTFSGLTIGVPAVFAGLTLIPMVRYDKGKYKLPMNFGYAAMFLGNILYGLAYRADYLYLILIGRIVSGFGFTTFMYFKRYCSDPRIVGVRRRTTLASWLVVGQGFGFSGGPFLGGLFYKIGFSNEVFNGYTSPGWMMAIGWSMFLAGSWFFFEDVRPKAPASLPLTTISSPPRGHTAGSPVPAALLTQALSDAALHDEENQPVTRQQWGVIFTMMWYAMTCFFILGAWESNIPVFTASVFNYNPYHAGNFIALGGIATFPLLLVNVWYSGRVQDRVILAFGSSLGLAGLIIMLAILLADKVTFASFYVCWFLVALGFNLASTCTLSLLSKQLPASWNGKTSMAIQYSNYTGRVLGAVWGGSGVKIGMANYVGVQIAIVGIGALLHSTLWRQLKAKTG</sequence>
<feature type="transmembrane region" description="Helical" evidence="6">
    <location>
        <begin position="144"/>
        <end position="162"/>
    </location>
</feature>
<evidence type="ECO:0000313" key="8">
    <source>
        <dbReference type="Proteomes" id="UP000807353"/>
    </source>
</evidence>
<dbReference type="InterPro" id="IPR051068">
    <property type="entry name" value="MFS_Domain-Containing_Protein"/>
</dbReference>
<evidence type="ECO:0000313" key="7">
    <source>
        <dbReference type="EMBL" id="KAF9463966.1"/>
    </source>
</evidence>
<dbReference type="Pfam" id="PF07690">
    <property type="entry name" value="MFS_1"/>
    <property type="match status" value="1"/>
</dbReference>
<feature type="compositionally biased region" description="Polar residues" evidence="5">
    <location>
        <begin position="41"/>
        <end position="50"/>
    </location>
</feature>
<organism evidence="7 8">
    <name type="scientific">Collybia nuda</name>
    <dbReference type="NCBI Taxonomy" id="64659"/>
    <lineage>
        <taxon>Eukaryota</taxon>
        <taxon>Fungi</taxon>
        <taxon>Dikarya</taxon>
        <taxon>Basidiomycota</taxon>
        <taxon>Agaricomycotina</taxon>
        <taxon>Agaricomycetes</taxon>
        <taxon>Agaricomycetidae</taxon>
        <taxon>Agaricales</taxon>
        <taxon>Tricholomatineae</taxon>
        <taxon>Clitocybaceae</taxon>
        <taxon>Collybia</taxon>
    </lineage>
</organism>
<dbReference type="PANTHER" id="PTHR23510">
    <property type="entry name" value="INNER MEMBRANE TRANSPORT PROTEIN YAJR"/>
    <property type="match status" value="1"/>
</dbReference>
<name>A0A9P5Y9V9_9AGAR</name>
<feature type="transmembrane region" description="Helical" evidence="6">
    <location>
        <begin position="360"/>
        <end position="381"/>
    </location>
</feature>
<evidence type="ECO:0000256" key="4">
    <source>
        <dbReference type="ARBA" id="ARBA00023136"/>
    </source>
</evidence>
<proteinExistence type="predicted"/>
<gene>
    <name evidence="7" type="ORF">BDZ94DRAFT_1217489</name>
</gene>
<feature type="transmembrane region" description="Helical" evidence="6">
    <location>
        <begin position="168"/>
        <end position="189"/>
    </location>
</feature>
<feature type="transmembrane region" description="Helical" evidence="6">
    <location>
        <begin position="244"/>
        <end position="264"/>
    </location>
</feature>
<evidence type="ECO:0000256" key="3">
    <source>
        <dbReference type="ARBA" id="ARBA00022989"/>
    </source>
</evidence>
<dbReference type="SUPFAM" id="SSF103473">
    <property type="entry name" value="MFS general substrate transporter"/>
    <property type="match status" value="1"/>
</dbReference>
<comment type="subcellular location">
    <subcellularLocation>
        <location evidence="1">Membrane</location>
        <topology evidence="1">Multi-pass membrane protein</topology>
    </subcellularLocation>
</comment>
<feature type="transmembrane region" description="Helical" evidence="6">
    <location>
        <begin position="416"/>
        <end position="440"/>
    </location>
</feature>
<dbReference type="OrthoDB" id="2015447at2759"/>
<dbReference type="GO" id="GO:0022857">
    <property type="term" value="F:transmembrane transporter activity"/>
    <property type="evidence" value="ECO:0007669"/>
    <property type="project" value="InterPro"/>
</dbReference>
<evidence type="ECO:0000256" key="5">
    <source>
        <dbReference type="SAM" id="MobiDB-lite"/>
    </source>
</evidence>
<dbReference type="PANTHER" id="PTHR23510:SF64">
    <property type="entry name" value="INNER MEMBRANE TRANSPORT PROTEIN YAJR"/>
    <property type="match status" value="1"/>
</dbReference>
<dbReference type="AlphaFoldDB" id="A0A9P5Y9V9"/>
<protein>
    <submittedName>
        <fullName evidence="7">Membrane transporter</fullName>
    </submittedName>
</protein>
<dbReference type="InterPro" id="IPR011701">
    <property type="entry name" value="MFS"/>
</dbReference>
<dbReference type="Gene3D" id="1.20.1250.20">
    <property type="entry name" value="MFS general substrate transporter like domains"/>
    <property type="match status" value="1"/>
</dbReference>
<feature type="transmembrane region" description="Helical" evidence="6">
    <location>
        <begin position="114"/>
        <end position="132"/>
    </location>
</feature>
<feature type="transmembrane region" description="Helical" evidence="6">
    <location>
        <begin position="388"/>
        <end position="410"/>
    </location>
</feature>
<keyword evidence="4 6" id="KW-0472">Membrane</keyword>
<feature type="transmembrane region" description="Helical" evidence="6">
    <location>
        <begin position="210"/>
        <end position="232"/>
    </location>
</feature>
<feature type="transmembrane region" description="Helical" evidence="6">
    <location>
        <begin position="81"/>
        <end position="102"/>
    </location>
</feature>
<keyword evidence="8" id="KW-1185">Reference proteome</keyword>
<feature type="transmembrane region" description="Helical" evidence="6">
    <location>
        <begin position="320"/>
        <end position="340"/>
    </location>
</feature>
<dbReference type="InterPro" id="IPR036259">
    <property type="entry name" value="MFS_trans_sf"/>
</dbReference>
<reference evidence="7" key="1">
    <citation type="submission" date="2020-11" db="EMBL/GenBank/DDBJ databases">
        <authorList>
            <consortium name="DOE Joint Genome Institute"/>
            <person name="Ahrendt S."/>
            <person name="Riley R."/>
            <person name="Andreopoulos W."/>
            <person name="Labutti K."/>
            <person name="Pangilinan J."/>
            <person name="Ruiz-Duenas F.J."/>
            <person name="Barrasa J.M."/>
            <person name="Sanchez-Garcia M."/>
            <person name="Camarero S."/>
            <person name="Miyauchi S."/>
            <person name="Serrano A."/>
            <person name="Linde D."/>
            <person name="Babiker R."/>
            <person name="Drula E."/>
            <person name="Ayuso-Fernandez I."/>
            <person name="Pacheco R."/>
            <person name="Padilla G."/>
            <person name="Ferreira P."/>
            <person name="Barriuso J."/>
            <person name="Kellner H."/>
            <person name="Castanera R."/>
            <person name="Alfaro M."/>
            <person name="Ramirez L."/>
            <person name="Pisabarro A.G."/>
            <person name="Kuo A."/>
            <person name="Tritt A."/>
            <person name="Lipzen A."/>
            <person name="He G."/>
            <person name="Yan M."/>
            <person name="Ng V."/>
            <person name="Cullen D."/>
            <person name="Martin F."/>
            <person name="Rosso M.-N."/>
            <person name="Henrissat B."/>
            <person name="Hibbett D."/>
            <person name="Martinez A.T."/>
            <person name="Grigoriev I.V."/>
        </authorList>
    </citation>
    <scope>NUCLEOTIDE SEQUENCE</scope>
    <source>
        <strain evidence="7">CBS 247.69</strain>
    </source>
</reference>
<accession>A0A9P5Y9V9</accession>
<feature type="transmembrane region" description="Helical" evidence="6">
    <location>
        <begin position="485"/>
        <end position="504"/>
    </location>
</feature>
<evidence type="ECO:0000256" key="1">
    <source>
        <dbReference type="ARBA" id="ARBA00004141"/>
    </source>
</evidence>
<evidence type="ECO:0000256" key="6">
    <source>
        <dbReference type="SAM" id="Phobius"/>
    </source>
</evidence>
<evidence type="ECO:0000256" key="2">
    <source>
        <dbReference type="ARBA" id="ARBA00022692"/>
    </source>
</evidence>
<keyword evidence="2 6" id="KW-0812">Transmembrane</keyword>
<dbReference type="EMBL" id="MU150258">
    <property type="protein sequence ID" value="KAF9463966.1"/>
    <property type="molecule type" value="Genomic_DNA"/>
</dbReference>
<dbReference type="GO" id="GO:0016020">
    <property type="term" value="C:membrane"/>
    <property type="evidence" value="ECO:0007669"/>
    <property type="project" value="UniProtKB-SubCell"/>
</dbReference>
<feature type="region of interest" description="Disordered" evidence="5">
    <location>
        <begin position="39"/>
        <end position="71"/>
    </location>
</feature>